<dbReference type="PANTHER" id="PTHR11214">
    <property type="entry name" value="BETA-1,3-N-ACETYLGLUCOSAMINYLTRANSFERASE"/>
    <property type="match status" value="1"/>
</dbReference>
<dbReference type="SUPFAM" id="SSF53448">
    <property type="entry name" value="Nucleotide-diphospho-sugar transferases"/>
    <property type="match status" value="1"/>
</dbReference>
<evidence type="ECO:0000256" key="4">
    <source>
        <dbReference type="ARBA" id="ARBA00022679"/>
    </source>
</evidence>
<keyword evidence="3 10" id="KW-0328">Glycosyltransferase</keyword>
<comment type="similarity">
    <text evidence="2 10">Belongs to the glycosyltransferase 31 family.</text>
</comment>
<sequence>MAYILKRSKYFLCSQRILNYYKKVDFWIIFAIIAIFVYIFGLLAHPFELSYETAFSYPLKGNIKNCVAALANKQTVDCRIINSYDYKFLIDNKLKCDTQTPIKLVLIIKSAIDHVDRRAAIRESWGHENRFSDVTIKRLFILGVDEENQSSDLIQNEQNKYGDIIQANFLDTYYNNTIKTMVGFSWAAQHCPNGQFYVFSDDDMFVSIKNILKFIRNPTEYPEYLEKSNNSAVSNFINKGLNYELPENVLFLSGFVHQSAPHRHQCSKWYVSLKEYPYDFWPPYPSAGSYIVSREALKLMHYASFFTQHFRFDDIYLGLLAKKLGIEPFHCPKFLMFEAPYDAKNFKYVLAAHGFHSQEMTKIWLEQKMLGNA</sequence>
<proteinExistence type="inferred from homology"/>
<dbReference type="InterPro" id="IPR002659">
    <property type="entry name" value="Glyco_trans_31"/>
</dbReference>
<gene>
    <name evidence="11" type="ORF">V9T40_014469</name>
</gene>
<evidence type="ECO:0000256" key="8">
    <source>
        <dbReference type="ARBA" id="ARBA00023034"/>
    </source>
</evidence>
<dbReference type="GO" id="GO:0016758">
    <property type="term" value="F:hexosyltransferase activity"/>
    <property type="evidence" value="ECO:0007669"/>
    <property type="project" value="InterPro"/>
</dbReference>
<keyword evidence="6 10" id="KW-0735">Signal-anchor</keyword>
<dbReference type="FunFam" id="3.90.550.50:FF:000042">
    <property type="entry name" value="Hexosyltransferase"/>
    <property type="match status" value="1"/>
</dbReference>
<keyword evidence="4" id="KW-0808">Transferase</keyword>
<dbReference type="GO" id="GO:0008194">
    <property type="term" value="F:UDP-glycosyltransferase activity"/>
    <property type="evidence" value="ECO:0007669"/>
    <property type="project" value="TreeGrafter"/>
</dbReference>
<keyword evidence="8 10" id="KW-0333">Golgi apparatus</keyword>
<name>A0AAN9THR9_9HEMI</name>
<evidence type="ECO:0000256" key="3">
    <source>
        <dbReference type="ARBA" id="ARBA00022676"/>
    </source>
</evidence>
<dbReference type="Pfam" id="PF01762">
    <property type="entry name" value="Galactosyl_T"/>
    <property type="match status" value="2"/>
</dbReference>
<evidence type="ECO:0000256" key="10">
    <source>
        <dbReference type="RuleBase" id="RU363063"/>
    </source>
</evidence>
<dbReference type="GO" id="GO:0000139">
    <property type="term" value="C:Golgi membrane"/>
    <property type="evidence" value="ECO:0007669"/>
    <property type="project" value="UniProtKB-SubCell"/>
</dbReference>
<keyword evidence="5 10" id="KW-0812">Transmembrane</keyword>
<dbReference type="EMBL" id="JBBCAQ010000038">
    <property type="protein sequence ID" value="KAK7571997.1"/>
    <property type="molecule type" value="Genomic_DNA"/>
</dbReference>
<dbReference type="EC" id="2.4.1.-" evidence="10"/>
<dbReference type="GO" id="GO:0006493">
    <property type="term" value="P:protein O-linked glycosylation"/>
    <property type="evidence" value="ECO:0007669"/>
    <property type="project" value="TreeGrafter"/>
</dbReference>
<comment type="subcellular location">
    <subcellularLocation>
        <location evidence="1 10">Golgi apparatus membrane</location>
        <topology evidence="1 10">Single-pass type II membrane protein</topology>
    </subcellularLocation>
</comment>
<evidence type="ECO:0000313" key="11">
    <source>
        <dbReference type="EMBL" id="KAK7571997.1"/>
    </source>
</evidence>
<comment type="caution">
    <text evidence="11">The sequence shown here is derived from an EMBL/GenBank/DDBJ whole genome shotgun (WGS) entry which is preliminary data.</text>
</comment>
<protein>
    <recommendedName>
        <fullName evidence="10">Hexosyltransferase</fullName>
        <ecNumber evidence="10">2.4.1.-</ecNumber>
    </recommendedName>
</protein>
<feature type="transmembrane region" description="Helical" evidence="10">
    <location>
        <begin position="26"/>
        <end position="47"/>
    </location>
</feature>
<evidence type="ECO:0000256" key="6">
    <source>
        <dbReference type="ARBA" id="ARBA00022968"/>
    </source>
</evidence>
<evidence type="ECO:0000256" key="5">
    <source>
        <dbReference type="ARBA" id="ARBA00022692"/>
    </source>
</evidence>
<keyword evidence="12" id="KW-1185">Reference proteome</keyword>
<keyword evidence="9 10" id="KW-0472">Membrane</keyword>
<evidence type="ECO:0000313" key="12">
    <source>
        <dbReference type="Proteomes" id="UP001367676"/>
    </source>
</evidence>
<evidence type="ECO:0000256" key="2">
    <source>
        <dbReference type="ARBA" id="ARBA00008661"/>
    </source>
</evidence>
<evidence type="ECO:0000256" key="7">
    <source>
        <dbReference type="ARBA" id="ARBA00022989"/>
    </source>
</evidence>
<dbReference type="Gene3D" id="3.90.550.50">
    <property type="match status" value="1"/>
</dbReference>
<evidence type="ECO:0000256" key="9">
    <source>
        <dbReference type="ARBA" id="ARBA00023136"/>
    </source>
</evidence>
<dbReference type="PANTHER" id="PTHR11214:SF349">
    <property type="entry name" value="BETA-1,3-GALACTOSYLTRANSFERASE BRN"/>
    <property type="match status" value="1"/>
</dbReference>
<evidence type="ECO:0000256" key="1">
    <source>
        <dbReference type="ARBA" id="ARBA00004323"/>
    </source>
</evidence>
<dbReference type="AlphaFoldDB" id="A0AAN9THR9"/>
<organism evidence="11 12">
    <name type="scientific">Parthenolecanium corni</name>
    <dbReference type="NCBI Taxonomy" id="536013"/>
    <lineage>
        <taxon>Eukaryota</taxon>
        <taxon>Metazoa</taxon>
        <taxon>Ecdysozoa</taxon>
        <taxon>Arthropoda</taxon>
        <taxon>Hexapoda</taxon>
        <taxon>Insecta</taxon>
        <taxon>Pterygota</taxon>
        <taxon>Neoptera</taxon>
        <taxon>Paraneoptera</taxon>
        <taxon>Hemiptera</taxon>
        <taxon>Sternorrhyncha</taxon>
        <taxon>Coccoidea</taxon>
        <taxon>Coccidae</taxon>
        <taxon>Parthenolecanium</taxon>
    </lineage>
</organism>
<keyword evidence="7 10" id="KW-1133">Transmembrane helix</keyword>
<dbReference type="InterPro" id="IPR029044">
    <property type="entry name" value="Nucleotide-diphossugar_trans"/>
</dbReference>
<accession>A0AAN9THR9</accession>
<reference evidence="11 12" key="1">
    <citation type="submission" date="2024-03" db="EMBL/GenBank/DDBJ databases">
        <title>Adaptation during the transition from Ophiocordyceps entomopathogen to insect associate is accompanied by gene loss and intensified selection.</title>
        <authorList>
            <person name="Ward C.M."/>
            <person name="Onetto C.A."/>
            <person name="Borneman A.R."/>
        </authorList>
    </citation>
    <scope>NUCLEOTIDE SEQUENCE [LARGE SCALE GENOMIC DNA]</scope>
    <source>
        <strain evidence="11">AWRI1</strain>
        <tissue evidence="11">Single Adult Female</tissue>
    </source>
</reference>
<dbReference type="Proteomes" id="UP001367676">
    <property type="component" value="Unassembled WGS sequence"/>
</dbReference>